<evidence type="ECO:0000313" key="2">
    <source>
        <dbReference type="EMBL" id="KAF2177079.1"/>
    </source>
</evidence>
<gene>
    <name evidence="2" type="ORF">K469DRAFT_381125</name>
</gene>
<evidence type="ECO:0000313" key="3">
    <source>
        <dbReference type="Proteomes" id="UP000800200"/>
    </source>
</evidence>
<sequence length="57" mass="6456">MFGFNPQPDEYKESLNRSSFLACALYHLLNLSLFALAPLKSSLNTKVSLQKMAVYPF</sequence>
<name>A0A6A6DFS7_9PEZI</name>
<dbReference type="EMBL" id="ML994695">
    <property type="protein sequence ID" value="KAF2177079.1"/>
    <property type="molecule type" value="Genomic_DNA"/>
</dbReference>
<dbReference type="Proteomes" id="UP000800200">
    <property type="component" value="Unassembled WGS sequence"/>
</dbReference>
<accession>A0A6A6DFS7</accession>
<proteinExistence type="predicted"/>
<dbReference type="AlphaFoldDB" id="A0A6A6DFS7"/>
<keyword evidence="1" id="KW-0472">Membrane</keyword>
<organism evidence="2 3">
    <name type="scientific">Zopfia rhizophila CBS 207.26</name>
    <dbReference type="NCBI Taxonomy" id="1314779"/>
    <lineage>
        <taxon>Eukaryota</taxon>
        <taxon>Fungi</taxon>
        <taxon>Dikarya</taxon>
        <taxon>Ascomycota</taxon>
        <taxon>Pezizomycotina</taxon>
        <taxon>Dothideomycetes</taxon>
        <taxon>Dothideomycetes incertae sedis</taxon>
        <taxon>Zopfiaceae</taxon>
        <taxon>Zopfia</taxon>
    </lineage>
</organism>
<reference evidence="2" key="1">
    <citation type="journal article" date="2020" name="Stud. Mycol.">
        <title>101 Dothideomycetes genomes: a test case for predicting lifestyles and emergence of pathogens.</title>
        <authorList>
            <person name="Haridas S."/>
            <person name="Albert R."/>
            <person name="Binder M."/>
            <person name="Bloem J."/>
            <person name="Labutti K."/>
            <person name="Salamov A."/>
            <person name="Andreopoulos B."/>
            <person name="Baker S."/>
            <person name="Barry K."/>
            <person name="Bills G."/>
            <person name="Bluhm B."/>
            <person name="Cannon C."/>
            <person name="Castanera R."/>
            <person name="Culley D."/>
            <person name="Daum C."/>
            <person name="Ezra D."/>
            <person name="Gonzalez J."/>
            <person name="Henrissat B."/>
            <person name="Kuo A."/>
            <person name="Liang C."/>
            <person name="Lipzen A."/>
            <person name="Lutzoni F."/>
            <person name="Magnuson J."/>
            <person name="Mondo S."/>
            <person name="Nolan M."/>
            <person name="Ohm R."/>
            <person name="Pangilinan J."/>
            <person name="Park H.-J."/>
            <person name="Ramirez L."/>
            <person name="Alfaro M."/>
            <person name="Sun H."/>
            <person name="Tritt A."/>
            <person name="Yoshinaga Y."/>
            <person name="Zwiers L.-H."/>
            <person name="Turgeon B."/>
            <person name="Goodwin S."/>
            <person name="Spatafora J."/>
            <person name="Crous P."/>
            <person name="Grigoriev I."/>
        </authorList>
    </citation>
    <scope>NUCLEOTIDE SEQUENCE</scope>
    <source>
        <strain evidence="2">CBS 207.26</strain>
    </source>
</reference>
<keyword evidence="3" id="KW-1185">Reference proteome</keyword>
<protein>
    <submittedName>
        <fullName evidence="2">Uncharacterized protein</fullName>
    </submittedName>
</protein>
<keyword evidence="1" id="KW-0812">Transmembrane</keyword>
<evidence type="ECO:0000256" key="1">
    <source>
        <dbReference type="SAM" id="Phobius"/>
    </source>
</evidence>
<keyword evidence="1" id="KW-1133">Transmembrane helix</keyword>
<feature type="transmembrane region" description="Helical" evidence="1">
    <location>
        <begin position="19"/>
        <end position="39"/>
    </location>
</feature>